<dbReference type="SUPFAM" id="SSF54909">
    <property type="entry name" value="Dimeric alpha+beta barrel"/>
    <property type="match status" value="1"/>
</dbReference>
<sequence>MYQPIQTWSQRDRTVPRMLILELAFTADATPERLAARPAHRQRLTRLHAEGRLVAAGPFADDSGAVLIFDVDRPGLEEIMAADPYYGTPGVRVHGVREWTPLVGPARGA</sequence>
<gene>
    <name evidence="3" type="ORF">SMD44_05402</name>
</gene>
<keyword evidence="4" id="KW-1185">Reference proteome</keyword>
<protein>
    <recommendedName>
        <fullName evidence="2">YCII-related domain-containing protein</fullName>
    </recommendedName>
</protein>
<dbReference type="InterPro" id="IPR011008">
    <property type="entry name" value="Dimeric_a/b-barrel"/>
</dbReference>
<dbReference type="Gene3D" id="3.30.70.1060">
    <property type="entry name" value="Dimeric alpha+beta barrel"/>
    <property type="match status" value="1"/>
</dbReference>
<evidence type="ECO:0000313" key="3">
    <source>
        <dbReference type="EMBL" id="ARX85933.1"/>
    </source>
</evidence>
<dbReference type="InterPro" id="IPR005545">
    <property type="entry name" value="YCII"/>
</dbReference>
<dbReference type="Pfam" id="PF03795">
    <property type="entry name" value="YCII"/>
    <property type="match status" value="1"/>
</dbReference>
<dbReference type="EMBL" id="CP021748">
    <property type="protein sequence ID" value="ARX85933.1"/>
    <property type="molecule type" value="Genomic_DNA"/>
</dbReference>
<organism evidence="3 4">
    <name type="scientific">Streptomyces alboflavus</name>
    <dbReference type="NCBI Taxonomy" id="67267"/>
    <lineage>
        <taxon>Bacteria</taxon>
        <taxon>Bacillati</taxon>
        <taxon>Actinomycetota</taxon>
        <taxon>Actinomycetes</taxon>
        <taxon>Kitasatosporales</taxon>
        <taxon>Streptomycetaceae</taxon>
        <taxon>Streptomyces</taxon>
    </lineage>
</organism>
<dbReference type="Proteomes" id="UP000195880">
    <property type="component" value="Chromosome"/>
</dbReference>
<accession>A0A1Z1WHL9</accession>
<reference evidence="3 4" key="1">
    <citation type="submission" date="2017-05" db="EMBL/GenBank/DDBJ databases">
        <title>Streptomyces alboflavus Genome sequencing and assembly.</title>
        <authorList>
            <person name="Wang Y."/>
            <person name="Du B."/>
            <person name="Ding Y."/>
            <person name="Liu H."/>
            <person name="Hou Q."/>
            <person name="Liu K."/>
            <person name="Wang C."/>
            <person name="Yao L."/>
        </authorList>
    </citation>
    <scope>NUCLEOTIDE SEQUENCE [LARGE SCALE GENOMIC DNA]</scope>
    <source>
        <strain evidence="3 4">MDJK44</strain>
    </source>
</reference>
<proteinExistence type="inferred from homology"/>
<dbReference type="AlphaFoldDB" id="A0A1Z1WHL9"/>
<dbReference type="STRING" id="67267.GCA_000716675_04231"/>
<dbReference type="KEGG" id="salf:SMD44_05402"/>
<comment type="similarity">
    <text evidence="1">Belongs to the YciI family.</text>
</comment>
<evidence type="ECO:0000313" key="4">
    <source>
        <dbReference type="Proteomes" id="UP000195880"/>
    </source>
</evidence>
<evidence type="ECO:0000259" key="2">
    <source>
        <dbReference type="Pfam" id="PF03795"/>
    </source>
</evidence>
<name>A0A1Z1WHL9_9ACTN</name>
<dbReference type="eggNOG" id="COG2350">
    <property type="taxonomic scope" value="Bacteria"/>
</dbReference>
<evidence type="ECO:0000256" key="1">
    <source>
        <dbReference type="ARBA" id="ARBA00007689"/>
    </source>
</evidence>
<feature type="domain" description="YCII-related" evidence="2">
    <location>
        <begin position="26"/>
        <end position="100"/>
    </location>
</feature>